<dbReference type="RefSeq" id="WP_023893653.1">
    <property type="nucleotide sequence ID" value="NC_023030.2"/>
</dbReference>
<dbReference type="SUPFAM" id="SSF81336">
    <property type="entry name" value="F1F0 ATP synthase subunit A"/>
    <property type="match status" value="1"/>
</dbReference>
<evidence type="ECO:0000313" key="13">
    <source>
        <dbReference type="Proteomes" id="UP000018735"/>
    </source>
</evidence>
<dbReference type="PANTHER" id="PTHR42823">
    <property type="entry name" value="ATP SYNTHASE SUBUNIT A, CHLOROPLASTIC"/>
    <property type="match status" value="1"/>
</dbReference>
<evidence type="ECO:0000256" key="5">
    <source>
        <dbReference type="ARBA" id="ARBA00022692"/>
    </source>
</evidence>
<dbReference type="EMBL" id="CP006916">
    <property type="protein sequence ID" value="AHB99591.1"/>
    <property type="molecule type" value="Genomic_DNA"/>
</dbReference>
<proteinExistence type="inferred from homology"/>
<keyword evidence="9 11" id="KW-0472">Membrane</keyword>
<evidence type="ECO:0000256" key="3">
    <source>
        <dbReference type="ARBA" id="ARBA00022448"/>
    </source>
</evidence>
<keyword evidence="4 11" id="KW-0138">CF(0)</keyword>
<feature type="transmembrane region" description="Helical" evidence="11">
    <location>
        <begin position="228"/>
        <end position="246"/>
    </location>
</feature>
<feature type="transmembrane region" description="Helical" evidence="11">
    <location>
        <begin position="45"/>
        <end position="64"/>
    </location>
</feature>
<dbReference type="GO" id="GO:0045259">
    <property type="term" value="C:proton-transporting ATP synthase complex"/>
    <property type="evidence" value="ECO:0007669"/>
    <property type="project" value="UniProtKB-KW"/>
</dbReference>
<dbReference type="InterPro" id="IPR035908">
    <property type="entry name" value="F0_ATP_A_sf"/>
</dbReference>
<evidence type="ECO:0000256" key="2">
    <source>
        <dbReference type="ARBA" id="ARBA00006810"/>
    </source>
</evidence>
<keyword evidence="3 11" id="KW-0813">Transport</keyword>
<feature type="transmembrane region" description="Helical" evidence="11">
    <location>
        <begin position="252"/>
        <end position="270"/>
    </location>
</feature>
<accession>A0A0F6CKG9</accession>
<evidence type="ECO:0000256" key="6">
    <source>
        <dbReference type="ARBA" id="ARBA00022781"/>
    </source>
</evidence>
<keyword evidence="8 11" id="KW-0406">Ion transport</keyword>
<dbReference type="Gene3D" id="1.20.120.220">
    <property type="entry name" value="ATP synthase, F0 complex, subunit A"/>
    <property type="match status" value="1"/>
</dbReference>
<dbReference type="InterPro" id="IPR045082">
    <property type="entry name" value="ATP_syn_F0_a_bact/chloroplast"/>
</dbReference>
<gene>
    <name evidence="11 12" type="primary">atpB</name>
    <name evidence="12" type="ORF">GCW_01715</name>
</gene>
<dbReference type="PANTHER" id="PTHR42823:SF3">
    <property type="entry name" value="ATP SYNTHASE SUBUNIT A, CHLOROPLASTIC"/>
    <property type="match status" value="1"/>
</dbReference>
<comment type="function">
    <text evidence="11">Key component of the proton channel; it plays a direct role in the translocation of protons across the membrane.</text>
</comment>
<comment type="similarity">
    <text evidence="2 11">Belongs to the ATPase A chain family.</text>
</comment>
<dbReference type="Proteomes" id="UP000018735">
    <property type="component" value="Chromosome"/>
</dbReference>
<keyword evidence="11" id="KW-1003">Cell membrane</keyword>
<protein>
    <recommendedName>
        <fullName evidence="11">ATP synthase subunit a</fullName>
    </recommendedName>
    <alternativeName>
        <fullName evidence="11">ATP synthase F0 sector subunit a</fullName>
    </alternativeName>
    <alternativeName>
        <fullName evidence="11">F-ATPase subunit 6</fullName>
    </alternativeName>
</protein>
<sequence length="297" mass="33287">MLPQEIVYTKLSSTETQDGWIDFLTTKPLASQGIEWTPLIPTAHVLSIFMVLFMIAILTAVYYTKLKKLKPTEPPTGYVLVVQLLILQFENLTVDLLGEKNRRLSLLFIIIFVYILISNLMSMVGGIAAPTSSSTVTFSLGLMSFFGTFIMGVKYQKLAYFRDFFVIIKIKKKTIPLMINPLNVIGYFAPLLSISLRLWGNVLAGSIFIALLYSLFRTFFTLGSPSSFSVGLVFGTLAGGLVIPAFHVYFDILVSAIQAFVFVSLMLTYWSQPIKAAENAAEEKREQMIENQRINVK</sequence>
<feature type="transmembrane region" description="Helical" evidence="11">
    <location>
        <begin position="198"/>
        <end position="216"/>
    </location>
</feature>
<evidence type="ECO:0000256" key="7">
    <source>
        <dbReference type="ARBA" id="ARBA00022989"/>
    </source>
</evidence>
<reference evidence="12 13" key="1">
    <citation type="journal article" date="2011" name="PLoS ONE">
        <title>Core proteome of the minimal cell: comparative proteomics of three mollicute species.</title>
        <authorList>
            <person name="Fisunov G.Y."/>
            <person name="Alexeev D.G."/>
            <person name="Bazaleev N.A."/>
            <person name="Ladygina V.G."/>
            <person name="Galyamina M.A."/>
            <person name="Kondratov I.G."/>
            <person name="Zhukova N.A."/>
            <person name="Serebryakova M.V."/>
            <person name="Demina I.A."/>
            <person name="Govorun V.M."/>
        </authorList>
    </citation>
    <scope>NUCLEOTIDE SEQUENCE [LARGE SCALE GENOMIC DNA]</scope>
    <source>
        <strain evidence="12 13">S6</strain>
    </source>
</reference>
<comment type="subcellular location">
    <subcellularLocation>
        <location evidence="11">Cell membrane</location>
        <topology evidence="11">Multi-pass membrane protein</topology>
    </subcellularLocation>
    <subcellularLocation>
        <location evidence="1">Membrane</location>
        <topology evidence="1">Multi-pass membrane protein</topology>
    </subcellularLocation>
</comment>
<dbReference type="HOGENOM" id="CLU_041018_3_0_14"/>
<feature type="transmembrane region" description="Helical" evidence="11">
    <location>
        <begin position="174"/>
        <end position="192"/>
    </location>
</feature>
<evidence type="ECO:0000256" key="10">
    <source>
        <dbReference type="ARBA" id="ARBA00023310"/>
    </source>
</evidence>
<dbReference type="GO" id="GO:0046933">
    <property type="term" value="F:proton-transporting ATP synthase activity, rotational mechanism"/>
    <property type="evidence" value="ECO:0007669"/>
    <property type="project" value="UniProtKB-UniRule"/>
</dbReference>
<evidence type="ECO:0000256" key="4">
    <source>
        <dbReference type="ARBA" id="ARBA00022547"/>
    </source>
</evidence>
<dbReference type="GO" id="GO:0042777">
    <property type="term" value="P:proton motive force-driven plasma membrane ATP synthesis"/>
    <property type="evidence" value="ECO:0007669"/>
    <property type="project" value="TreeGrafter"/>
</dbReference>
<evidence type="ECO:0000256" key="1">
    <source>
        <dbReference type="ARBA" id="ARBA00004141"/>
    </source>
</evidence>
<dbReference type="GO" id="GO:0005886">
    <property type="term" value="C:plasma membrane"/>
    <property type="evidence" value="ECO:0007669"/>
    <property type="project" value="UniProtKB-SubCell"/>
</dbReference>
<feature type="transmembrane region" description="Helical" evidence="11">
    <location>
        <begin position="106"/>
        <end position="129"/>
    </location>
</feature>
<dbReference type="CDD" id="cd00310">
    <property type="entry name" value="ATP-synt_Fo_a_6"/>
    <property type="match status" value="1"/>
</dbReference>
<organism evidence="12 13">
    <name type="scientific">Mycoplasmoides gallisepticum S6</name>
    <dbReference type="NCBI Taxonomy" id="1006581"/>
    <lineage>
        <taxon>Bacteria</taxon>
        <taxon>Bacillati</taxon>
        <taxon>Mycoplasmatota</taxon>
        <taxon>Mycoplasmoidales</taxon>
        <taxon>Mycoplasmoidaceae</taxon>
        <taxon>Mycoplasmoides</taxon>
    </lineage>
</organism>
<feature type="transmembrane region" description="Helical" evidence="11">
    <location>
        <begin position="135"/>
        <end position="153"/>
    </location>
</feature>
<dbReference type="PROSITE" id="PS00449">
    <property type="entry name" value="ATPASE_A"/>
    <property type="match status" value="1"/>
</dbReference>
<dbReference type="PRINTS" id="PR00123">
    <property type="entry name" value="ATPASEA"/>
</dbReference>
<keyword evidence="5 11" id="KW-0812">Transmembrane</keyword>
<keyword evidence="7 11" id="KW-1133">Transmembrane helix</keyword>
<keyword evidence="6 11" id="KW-0375">Hydrogen ion transport</keyword>
<evidence type="ECO:0000256" key="8">
    <source>
        <dbReference type="ARBA" id="ARBA00023065"/>
    </source>
</evidence>
<evidence type="ECO:0000256" key="11">
    <source>
        <dbReference type="HAMAP-Rule" id="MF_01393"/>
    </source>
</evidence>
<evidence type="ECO:0000313" key="12">
    <source>
        <dbReference type="EMBL" id="AHB99591.1"/>
    </source>
</evidence>
<dbReference type="NCBIfam" id="NF004485">
    <property type="entry name" value="PRK05815.3-3"/>
    <property type="match status" value="1"/>
</dbReference>
<dbReference type="InterPro" id="IPR000568">
    <property type="entry name" value="ATP_synth_F0_asu"/>
</dbReference>
<dbReference type="eggNOG" id="COG0356">
    <property type="taxonomic scope" value="Bacteria"/>
</dbReference>
<dbReference type="HAMAP" id="MF_01393">
    <property type="entry name" value="ATP_synth_a_bact"/>
    <property type="match status" value="1"/>
</dbReference>
<name>A0A0F6CKG9_MYCGL</name>
<keyword evidence="10 11" id="KW-0066">ATP synthesis</keyword>
<dbReference type="KEGG" id="mgz:GCW_01715"/>
<dbReference type="AlphaFoldDB" id="A0A0F6CKG9"/>
<dbReference type="InterPro" id="IPR023011">
    <property type="entry name" value="ATP_synth_F0_asu_AS"/>
</dbReference>
<evidence type="ECO:0000256" key="9">
    <source>
        <dbReference type="ARBA" id="ARBA00023136"/>
    </source>
</evidence>
<dbReference type="Pfam" id="PF00119">
    <property type="entry name" value="ATP-synt_A"/>
    <property type="match status" value="1"/>
</dbReference>